<reference evidence="1" key="1">
    <citation type="submission" date="2022-02" db="EMBL/GenBank/DDBJ databases">
        <title>Plant Genome Project.</title>
        <authorList>
            <person name="Zhang R.-G."/>
        </authorList>
    </citation>
    <scope>NUCLEOTIDE SEQUENCE</scope>
    <source>
        <strain evidence="1">AT1</strain>
    </source>
</reference>
<name>A0ACC0MJZ3_RHOML</name>
<organism evidence="1 2">
    <name type="scientific">Rhododendron molle</name>
    <name type="common">Chinese azalea</name>
    <name type="synonym">Azalea mollis</name>
    <dbReference type="NCBI Taxonomy" id="49168"/>
    <lineage>
        <taxon>Eukaryota</taxon>
        <taxon>Viridiplantae</taxon>
        <taxon>Streptophyta</taxon>
        <taxon>Embryophyta</taxon>
        <taxon>Tracheophyta</taxon>
        <taxon>Spermatophyta</taxon>
        <taxon>Magnoliopsida</taxon>
        <taxon>eudicotyledons</taxon>
        <taxon>Gunneridae</taxon>
        <taxon>Pentapetalae</taxon>
        <taxon>asterids</taxon>
        <taxon>Ericales</taxon>
        <taxon>Ericaceae</taxon>
        <taxon>Ericoideae</taxon>
        <taxon>Rhodoreae</taxon>
        <taxon>Rhododendron</taxon>
    </lineage>
</organism>
<comment type="caution">
    <text evidence="1">The sequence shown here is derived from an EMBL/GenBank/DDBJ whole genome shotgun (WGS) entry which is preliminary data.</text>
</comment>
<gene>
    <name evidence="1" type="ORF">RHMOL_Rhmol08G0035200</name>
</gene>
<protein>
    <submittedName>
        <fullName evidence="1">Uncharacterized protein</fullName>
    </submittedName>
</protein>
<accession>A0ACC0MJZ3</accession>
<proteinExistence type="predicted"/>
<evidence type="ECO:0000313" key="2">
    <source>
        <dbReference type="Proteomes" id="UP001062846"/>
    </source>
</evidence>
<keyword evidence="2" id="KW-1185">Reference proteome</keyword>
<dbReference type="Proteomes" id="UP001062846">
    <property type="component" value="Chromosome 8"/>
</dbReference>
<evidence type="ECO:0000313" key="1">
    <source>
        <dbReference type="EMBL" id="KAI8541081.1"/>
    </source>
</evidence>
<sequence>MYQGLRPGRLMDVYILWRTLQALPCDDANESCVANAISNLCQSFLLSYGVRVGIRILLSAFKLARGKSYSSFLDLKDLVDAVDQEDIAKLSDAVKELNSMRLMTQLNCISCYI</sequence>
<dbReference type="EMBL" id="CM046395">
    <property type="protein sequence ID" value="KAI8541081.1"/>
    <property type="molecule type" value="Genomic_DNA"/>
</dbReference>